<comment type="subcellular location">
    <subcellularLocation>
        <location evidence="1">Bacterial flagellum basal body</location>
    </subcellularLocation>
    <subcellularLocation>
        <location evidence="2">Cell membrane</location>
    </subcellularLocation>
</comment>
<sequence length="117" mass="11935">MNSSLMTSLLWFVAILAMIPAALWLLKRTPVGGAGSSALMKNIAVLPLSANQRIVTVEVGAGESRQWLVLGVTPASITTLHTMAPVDGAVPPAAPGGPAFAGLLAKFHKPAGGPDAR</sequence>
<accession>A0A5C6TYS5</accession>
<evidence type="ECO:0000256" key="3">
    <source>
        <dbReference type="ARBA" id="ARBA00022475"/>
    </source>
</evidence>
<evidence type="ECO:0000256" key="9">
    <source>
        <dbReference type="SAM" id="Phobius"/>
    </source>
</evidence>
<dbReference type="GO" id="GO:0005886">
    <property type="term" value="C:plasma membrane"/>
    <property type="evidence" value="ECO:0007669"/>
    <property type="project" value="UniProtKB-SubCell"/>
</dbReference>
<protein>
    <submittedName>
        <fullName evidence="10">Flagellar biosynthetic protein FliO</fullName>
    </submittedName>
</protein>
<dbReference type="Proteomes" id="UP000321832">
    <property type="component" value="Unassembled WGS sequence"/>
</dbReference>
<comment type="similarity">
    <text evidence="8">Belongs to the FliO/MopB family.</text>
</comment>
<dbReference type="PANTHER" id="PTHR38766">
    <property type="entry name" value="FLAGELLAR PROTEIN FLIO"/>
    <property type="match status" value="1"/>
</dbReference>
<keyword evidence="4 9" id="KW-0812">Transmembrane</keyword>
<dbReference type="GO" id="GO:0044781">
    <property type="term" value="P:bacterial-type flagellum organization"/>
    <property type="evidence" value="ECO:0007669"/>
    <property type="project" value="InterPro"/>
</dbReference>
<keyword evidence="6 9" id="KW-0472">Membrane</keyword>
<comment type="caution">
    <text evidence="10">The sequence shown here is derived from an EMBL/GenBank/DDBJ whole genome shotgun (WGS) entry which is preliminary data.</text>
</comment>
<organism evidence="10 11">
    <name type="scientific">Piscinibacter aquaticus</name>
    <dbReference type="NCBI Taxonomy" id="392597"/>
    <lineage>
        <taxon>Bacteria</taxon>
        <taxon>Pseudomonadati</taxon>
        <taxon>Pseudomonadota</taxon>
        <taxon>Betaproteobacteria</taxon>
        <taxon>Burkholderiales</taxon>
        <taxon>Sphaerotilaceae</taxon>
        <taxon>Piscinibacter</taxon>
    </lineage>
</organism>
<keyword evidence="3" id="KW-1003">Cell membrane</keyword>
<name>A0A5C6TYS5_9BURK</name>
<keyword evidence="7" id="KW-0975">Bacterial flagellum</keyword>
<evidence type="ECO:0000313" key="11">
    <source>
        <dbReference type="Proteomes" id="UP000321832"/>
    </source>
</evidence>
<dbReference type="GO" id="GO:0009425">
    <property type="term" value="C:bacterial-type flagellum basal body"/>
    <property type="evidence" value="ECO:0007669"/>
    <property type="project" value="UniProtKB-SubCell"/>
</dbReference>
<evidence type="ECO:0000256" key="6">
    <source>
        <dbReference type="ARBA" id="ARBA00023136"/>
    </source>
</evidence>
<keyword evidence="5 9" id="KW-1133">Transmembrane helix</keyword>
<dbReference type="InterPro" id="IPR022781">
    <property type="entry name" value="Flagellar_biosynth_FliO"/>
</dbReference>
<dbReference type="PANTHER" id="PTHR38766:SF1">
    <property type="entry name" value="FLAGELLAR PROTEIN FLIO"/>
    <property type="match status" value="1"/>
</dbReference>
<evidence type="ECO:0000256" key="5">
    <source>
        <dbReference type="ARBA" id="ARBA00022989"/>
    </source>
</evidence>
<reference evidence="10 11" key="1">
    <citation type="submission" date="2019-08" db="EMBL/GenBank/DDBJ databases">
        <authorList>
            <person name="Khan S.A."/>
            <person name="Jeon C.O."/>
            <person name="Jeong S.E."/>
        </authorList>
    </citation>
    <scope>NUCLEOTIDE SEQUENCE [LARGE SCALE GENOMIC DNA]</scope>
    <source>
        <strain evidence="11">IMCC1728</strain>
    </source>
</reference>
<evidence type="ECO:0000256" key="4">
    <source>
        <dbReference type="ARBA" id="ARBA00022692"/>
    </source>
</evidence>
<evidence type="ECO:0000256" key="1">
    <source>
        <dbReference type="ARBA" id="ARBA00004117"/>
    </source>
</evidence>
<evidence type="ECO:0000256" key="7">
    <source>
        <dbReference type="ARBA" id="ARBA00023143"/>
    </source>
</evidence>
<proteinExistence type="inferred from homology"/>
<evidence type="ECO:0000256" key="8">
    <source>
        <dbReference type="ARBA" id="ARBA00037937"/>
    </source>
</evidence>
<feature type="transmembrane region" description="Helical" evidence="9">
    <location>
        <begin position="6"/>
        <end position="26"/>
    </location>
</feature>
<evidence type="ECO:0000256" key="2">
    <source>
        <dbReference type="ARBA" id="ARBA00004236"/>
    </source>
</evidence>
<keyword evidence="10" id="KW-0966">Cell projection</keyword>
<dbReference type="EMBL" id="VOPW01000001">
    <property type="protein sequence ID" value="TXC65310.1"/>
    <property type="molecule type" value="Genomic_DNA"/>
</dbReference>
<evidence type="ECO:0000313" key="10">
    <source>
        <dbReference type="EMBL" id="TXC65310.1"/>
    </source>
</evidence>
<gene>
    <name evidence="10" type="ORF">FSC37_01880</name>
</gene>
<keyword evidence="10" id="KW-0282">Flagellum</keyword>
<dbReference type="Pfam" id="PF04347">
    <property type="entry name" value="FliO"/>
    <property type="match status" value="1"/>
</dbReference>
<keyword evidence="11" id="KW-1185">Reference proteome</keyword>
<dbReference type="AlphaFoldDB" id="A0A5C6TYS5"/>
<keyword evidence="10" id="KW-0969">Cilium</keyword>
<dbReference type="InterPro" id="IPR052205">
    <property type="entry name" value="FliO/MopB"/>
</dbReference>